<keyword evidence="6" id="KW-1185">Reference proteome</keyword>
<dbReference type="KEGG" id="kna:B0W47_12510"/>
<evidence type="ECO:0000259" key="2">
    <source>
        <dbReference type="Pfam" id="PF05170"/>
    </source>
</evidence>
<dbReference type="Proteomes" id="UP000189683">
    <property type="component" value="Chromosome"/>
</dbReference>
<gene>
    <name evidence="3" type="ORF">B0W47_12510</name>
    <name evidence="4" type="ORF">CDI09_05500</name>
</gene>
<dbReference type="EMBL" id="CP019875">
    <property type="protein sequence ID" value="AQU88150.1"/>
    <property type="molecule type" value="Genomic_DNA"/>
</dbReference>
<reference evidence="3" key="2">
    <citation type="submission" date="2017-02" db="EMBL/GenBank/DDBJ databases">
        <authorList>
            <person name="Zhang H."/>
        </authorList>
    </citation>
    <scope>NUCLEOTIDE SEQUENCE</scope>
    <source>
        <strain evidence="3">RZS01</strain>
    </source>
</reference>
<dbReference type="GO" id="GO:0090313">
    <property type="term" value="P:regulation of protein targeting to membrane"/>
    <property type="evidence" value="ECO:0007669"/>
    <property type="project" value="TreeGrafter"/>
</dbReference>
<evidence type="ECO:0000313" key="5">
    <source>
        <dbReference type="Proteomes" id="UP000189683"/>
    </source>
</evidence>
<dbReference type="OrthoDB" id="7234554at2"/>
<feature type="domain" description="AsmA" evidence="2">
    <location>
        <begin position="496"/>
        <end position="687"/>
    </location>
</feature>
<dbReference type="PANTHER" id="PTHR30441">
    <property type="entry name" value="DUF748 DOMAIN-CONTAINING PROTEIN"/>
    <property type="match status" value="1"/>
</dbReference>
<dbReference type="Proteomes" id="UP000247512">
    <property type="component" value="Unassembled WGS sequence"/>
</dbReference>
<dbReference type="EMBL" id="NIRT01000007">
    <property type="protein sequence ID" value="PYD66862.1"/>
    <property type="molecule type" value="Genomic_DNA"/>
</dbReference>
<dbReference type="AlphaFoldDB" id="A0A9N7CVW1"/>
<proteinExistence type="predicted"/>
<evidence type="ECO:0000256" key="1">
    <source>
        <dbReference type="SAM" id="MobiDB-lite"/>
    </source>
</evidence>
<reference evidence="5" key="1">
    <citation type="submission" date="2017-02" db="EMBL/GenBank/DDBJ databases">
        <title>zhang.</title>
        <authorList>
            <person name="Zhang H."/>
        </authorList>
    </citation>
    <scope>NUCLEOTIDE SEQUENCE [LARGE SCALE GENOMIC DNA]</scope>
    <source>
        <strain evidence="5">RZS01</strain>
    </source>
</reference>
<dbReference type="Pfam" id="PF05170">
    <property type="entry name" value="AsmA"/>
    <property type="match status" value="2"/>
</dbReference>
<feature type="region of interest" description="Disordered" evidence="1">
    <location>
        <begin position="779"/>
        <end position="798"/>
    </location>
</feature>
<dbReference type="PANTHER" id="PTHR30441:SF4">
    <property type="entry name" value="PROTEIN ASMA"/>
    <property type="match status" value="1"/>
</dbReference>
<dbReference type="InterPro" id="IPR007844">
    <property type="entry name" value="AsmA"/>
</dbReference>
<name>A0A9N7CVW1_9PROT</name>
<evidence type="ECO:0000313" key="4">
    <source>
        <dbReference type="EMBL" id="PYD66862.1"/>
    </source>
</evidence>
<evidence type="ECO:0000313" key="6">
    <source>
        <dbReference type="Proteomes" id="UP000247512"/>
    </source>
</evidence>
<organism evidence="3 5">
    <name type="scientific">Komagataeibacter nataicola</name>
    <dbReference type="NCBI Taxonomy" id="265960"/>
    <lineage>
        <taxon>Bacteria</taxon>
        <taxon>Pseudomonadati</taxon>
        <taxon>Pseudomonadota</taxon>
        <taxon>Alphaproteobacteria</taxon>
        <taxon>Acetobacterales</taxon>
        <taxon>Acetobacteraceae</taxon>
        <taxon>Komagataeibacter</taxon>
    </lineage>
</organism>
<sequence>MAQNGNAKRILIGGAVALVVIAGGGGLVLKSMLDPDAVRAKAIAAIEKQTGRKVRMGALEFSVFPTLSLSVKDVGLSDMAGGAYTDMVTADSLQASVGLMALLHHEIQLDGLKLDHPVIHLERTEQGMANWRLTPTGAQATAKPDATTQQAASDWKVQIGSIRISNADVDWDDRLSGSKGKVVLDHINLTDVDGSKPEIDVAGHNDTGSFTLAGHTGSINLTSTARSGWPVALKAAFKAGGEQVGQLALDGTVADPDHMKGYNVTVDGNIASLRAIDAFVPGLSLPDVRRLTLRANVVDGSAADKEGSVPLLNSLHLDTGAVDAGQYLSGLTLQGLSIDAPGLKDAVTINSQGQWQGKGLKLTGTLGSLQQLDAAVMSHLAEALPLSLDLSGDPGSLRVAGTLGGSRAVVNVTATAGQLPLPNGAVLDHLDASTHLVSEDNGAHFQLSDLVVKSTQLALKGGLDLSVHGGAGGVPLVSGTIDASWLNADALMGPPAKADAQGVTAAPAQAKANDDALPFDELRKLDMDLRLTVAQMEFEGDTYRNALTHINLRSGVLKVDPLQAEGTGRRLSGQFEVDATAGKTPTVSGTIGTLVLPAAWLESKAGLSNMVQGALQVVGSVKTQGNTRTELRNGMNGHLGVSMVNGTVSGSALGQLLGDAARGALGSGPIALRCFGLHMAMADGTANVDTIGVQTNALTVTGKGTVGMVSQALDLHLVPQLMISGTGASVPLRVGGTLSAPRPKMDAGSDGRYAIGLLLGGSSGSNAVADPCPATLKAAREGATGPEPTTAAPKAEGGANGAAGLIGNSKAAPDVKKVGGLLKGLGILK</sequence>
<dbReference type="GO" id="GO:0005886">
    <property type="term" value="C:plasma membrane"/>
    <property type="evidence" value="ECO:0007669"/>
    <property type="project" value="TreeGrafter"/>
</dbReference>
<dbReference type="RefSeq" id="WP_078526468.1">
    <property type="nucleotide sequence ID" value="NZ_CP019875.1"/>
</dbReference>
<protein>
    <submittedName>
        <fullName evidence="4">AsmA family protein</fullName>
    </submittedName>
    <submittedName>
        <fullName evidence="3">Membrane assembly protein AsmA</fullName>
    </submittedName>
</protein>
<dbReference type="InterPro" id="IPR052894">
    <property type="entry name" value="AsmA-related"/>
</dbReference>
<accession>A0A9N7CVW1</accession>
<reference evidence="4 6" key="3">
    <citation type="submission" date="2017-06" db="EMBL/GenBank/DDBJ databases">
        <title>A draft genome sequence of Komagataeibacter nataicola LMG 1536.</title>
        <authorList>
            <person name="Skraban J."/>
            <person name="Cleenwerck I."/>
            <person name="Vandamme P."/>
            <person name="Trcek J."/>
        </authorList>
    </citation>
    <scope>NUCLEOTIDE SEQUENCE [LARGE SCALE GENOMIC DNA]</scope>
    <source>
        <strain evidence="4 6">LMG 1536</strain>
    </source>
</reference>
<evidence type="ECO:0000313" key="3">
    <source>
        <dbReference type="EMBL" id="AQU88150.1"/>
    </source>
</evidence>
<feature type="domain" description="AsmA" evidence="2">
    <location>
        <begin position="10"/>
        <end position="181"/>
    </location>
</feature>